<evidence type="ECO:0000313" key="3">
    <source>
        <dbReference type="Proteomes" id="UP000288805"/>
    </source>
</evidence>
<organism evidence="2 3">
    <name type="scientific">Vitis vinifera</name>
    <name type="common">Grape</name>
    <dbReference type="NCBI Taxonomy" id="29760"/>
    <lineage>
        <taxon>Eukaryota</taxon>
        <taxon>Viridiplantae</taxon>
        <taxon>Streptophyta</taxon>
        <taxon>Embryophyta</taxon>
        <taxon>Tracheophyta</taxon>
        <taxon>Spermatophyta</taxon>
        <taxon>Magnoliopsida</taxon>
        <taxon>eudicotyledons</taxon>
        <taxon>Gunneridae</taxon>
        <taxon>Pentapetalae</taxon>
        <taxon>rosids</taxon>
        <taxon>Vitales</taxon>
        <taxon>Vitaceae</taxon>
        <taxon>Viteae</taxon>
        <taxon>Vitis</taxon>
    </lineage>
</organism>
<evidence type="ECO:0000313" key="2">
    <source>
        <dbReference type="EMBL" id="RVW72137.1"/>
    </source>
</evidence>
<comment type="caution">
    <text evidence="2">The sequence shown here is derived from an EMBL/GenBank/DDBJ whole genome shotgun (WGS) entry which is preliminary data.</text>
</comment>
<reference evidence="2 3" key="1">
    <citation type="journal article" date="2018" name="PLoS Genet.">
        <title>Population sequencing reveals clonal diversity and ancestral inbreeding in the grapevine cultivar Chardonnay.</title>
        <authorList>
            <person name="Roach M.J."/>
            <person name="Johnson D.L."/>
            <person name="Bohlmann J."/>
            <person name="van Vuuren H.J."/>
            <person name="Jones S.J."/>
            <person name="Pretorius I.S."/>
            <person name="Schmidt S.A."/>
            <person name="Borneman A.R."/>
        </authorList>
    </citation>
    <scope>NUCLEOTIDE SEQUENCE [LARGE SCALE GENOMIC DNA]</scope>
    <source>
        <strain evidence="3">cv. Chardonnay</strain>
        <tissue evidence="2">Leaf</tissue>
    </source>
</reference>
<accession>A0A438GIX6</accession>
<sequence>MGFENPISPKWPAQNTSFPKPTAANNSDSGTWRRHPFTSTEKNSNYLNTLKSQMQNPIWASNPLESPFLGYPCSKLVFQSTRRLTRRRRKGGERGREWAVRAMPCSSKNTSSSSRDDNDALRAFKLSESTFLASLMPKKGIAADRFVEGHSKYDARGVVVAIFDSGVLQLTSYLSSGSGDIDTSTVVKVDSEGCLGGASGASLVVNSSWKNPSGEWHSYDDKGPIIDAVVWNGEPWRATLDRQSLEDDPGCGKLADFVTVTNYRSCKLGGTCLGSTETGTGLTRSLIAAVKHKCDLVNMTLTAVGSPGGTTSLIVGVGAYVLSPAMAAGARCVVGPPSEGLEYSWSSHEPTVDGDLGVCISPPRKFDFASALCITICYADGPHCLRKQVFLVAY</sequence>
<feature type="region of interest" description="Disordered" evidence="1">
    <location>
        <begin position="1"/>
        <end position="40"/>
    </location>
</feature>
<dbReference type="EMBL" id="QGNW01000422">
    <property type="protein sequence ID" value="RVW72137.1"/>
    <property type="molecule type" value="Genomic_DNA"/>
</dbReference>
<dbReference type="AlphaFoldDB" id="A0A438GIX6"/>
<protein>
    <submittedName>
        <fullName evidence="2">Tripeptidyl-peptidase 2</fullName>
    </submittedName>
</protein>
<name>A0A438GIX6_VITVI</name>
<dbReference type="Proteomes" id="UP000288805">
    <property type="component" value="Unassembled WGS sequence"/>
</dbReference>
<gene>
    <name evidence="2" type="primary">TPP2_1</name>
    <name evidence="2" type="ORF">CK203_057972</name>
</gene>
<feature type="compositionally biased region" description="Polar residues" evidence="1">
    <location>
        <begin position="13"/>
        <end position="30"/>
    </location>
</feature>
<evidence type="ECO:0000256" key="1">
    <source>
        <dbReference type="SAM" id="MobiDB-lite"/>
    </source>
</evidence>
<proteinExistence type="predicted"/>